<organism evidence="2 3">
    <name type="scientific">Pogonomyrmex barbatus</name>
    <name type="common">red harvester ant</name>
    <dbReference type="NCBI Taxonomy" id="144034"/>
    <lineage>
        <taxon>Eukaryota</taxon>
        <taxon>Metazoa</taxon>
        <taxon>Ecdysozoa</taxon>
        <taxon>Arthropoda</taxon>
        <taxon>Hexapoda</taxon>
        <taxon>Insecta</taxon>
        <taxon>Pterygota</taxon>
        <taxon>Neoptera</taxon>
        <taxon>Endopterygota</taxon>
        <taxon>Hymenoptera</taxon>
        <taxon>Apocrita</taxon>
        <taxon>Aculeata</taxon>
        <taxon>Formicoidea</taxon>
        <taxon>Formicidae</taxon>
        <taxon>Myrmicinae</taxon>
        <taxon>Pogonomyrmex</taxon>
    </lineage>
</organism>
<feature type="chain" id="PRO_5044636570" evidence="1">
    <location>
        <begin position="21"/>
        <end position="159"/>
    </location>
</feature>
<dbReference type="RefSeq" id="XP_011645916.2">
    <property type="nucleotide sequence ID" value="XM_011647614.2"/>
</dbReference>
<dbReference type="KEGG" id="pbar:105432689"/>
<dbReference type="GeneID" id="105432689"/>
<proteinExistence type="predicted"/>
<keyword evidence="2" id="KW-1185">Reference proteome</keyword>
<reference evidence="3 4" key="1">
    <citation type="submission" date="2025-04" db="UniProtKB">
        <authorList>
            <consortium name="RefSeq"/>
        </authorList>
    </citation>
    <scope>IDENTIFICATION</scope>
</reference>
<keyword evidence="1" id="KW-0732">Signal</keyword>
<name>A0A6I9WRR5_9HYME</name>
<evidence type="ECO:0000313" key="2">
    <source>
        <dbReference type="Proteomes" id="UP000504615"/>
    </source>
</evidence>
<dbReference type="OrthoDB" id="7552623at2759"/>
<gene>
    <name evidence="3 4" type="primary">LOC105432689</name>
</gene>
<evidence type="ECO:0000313" key="3">
    <source>
        <dbReference type="RefSeq" id="XP_011645916.2"/>
    </source>
</evidence>
<accession>A0A6I9WRR5</accession>
<dbReference type="RefSeq" id="XP_025075443.1">
    <property type="nucleotide sequence ID" value="XM_025219658.1"/>
</dbReference>
<dbReference type="Proteomes" id="UP000504615">
    <property type="component" value="Unplaced"/>
</dbReference>
<feature type="signal peptide" evidence="1">
    <location>
        <begin position="1"/>
        <end position="20"/>
    </location>
</feature>
<evidence type="ECO:0000256" key="1">
    <source>
        <dbReference type="SAM" id="SignalP"/>
    </source>
</evidence>
<protein>
    <submittedName>
        <fullName evidence="3 4">Uncharacterized protein LOC105432689</fullName>
    </submittedName>
</protein>
<evidence type="ECO:0000313" key="4">
    <source>
        <dbReference type="RefSeq" id="XP_025075443.1"/>
    </source>
</evidence>
<dbReference type="AlphaFoldDB" id="A0A6I9WRR5"/>
<sequence length="159" mass="18590">MQFIYCIMIVLAVTVAIVTALSHILSSLDENYNPLENNLYEKDLLSALLQLLMNGRRHHVQNFLDVIHRKSDEEFKEDFRLNHMIVNKLIESFKASRFMPTNEFGKERKSAELCLLVTLWFLSNKEPHRTLSNLFDISLSLVFRIIRRIIVDLHDASDS</sequence>